<feature type="region of interest" description="Disordered" evidence="1">
    <location>
        <begin position="463"/>
        <end position="514"/>
    </location>
</feature>
<feature type="compositionally biased region" description="Low complexity" evidence="1">
    <location>
        <begin position="479"/>
        <end position="488"/>
    </location>
</feature>
<feature type="region of interest" description="Disordered" evidence="1">
    <location>
        <begin position="537"/>
        <end position="571"/>
    </location>
</feature>
<evidence type="ECO:0000256" key="1">
    <source>
        <dbReference type="SAM" id="MobiDB-lite"/>
    </source>
</evidence>
<dbReference type="OMA" id="TFYGEGE"/>
<dbReference type="AlphaFoldDB" id="A0A8J6C130"/>
<gene>
    <name evidence="2" type="ORF">KFE25_000888</name>
</gene>
<reference evidence="2" key="1">
    <citation type="submission" date="2021-05" db="EMBL/GenBank/DDBJ databases">
        <title>The genome of the haptophyte Pavlova lutheri (Diacronema luteri, Pavlovales) - a model for lipid biosynthesis in eukaryotic algae.</title>
        <authorList>
            <person name="Hulatt C.J."/>
            <person name="Posewitz M.C."/>
        </authorList>
    </citation>
    <scope>NUCLEOTIDE SEQUENCE</scope>
    <source>
        <strain evidence="2">NIVA-4/92</strain>
    </source>
</reference>
<proteinExistence type="predicted"/>
<feature type="compositionally biased region" description="Gly residues" evidence="1">
    <location>
        <begin position="294"/>
        <end position="318"/>
    </location>
</feature>
<feature type="compositionally biased region" description="Acidic residues" evidence="1">
    <location>
        <begin position="551"/>
        <end position="569"/>
    </location>
</feature>
<feature type="region of interest" description="Disordered" evidence="1">
    <location>
        <begin position="240"/>
        <end position="377"/>
    </location>
</feature>
<name>A0A8J6C130_DIALT</name>
<feature type="compositionally biased region" description="Low complexity" evidence="1">
    <location>
        <begin position="366"/>
        <end position="375"/>
    </location>
</feature>
<dbReference type="EMBL" id="JAGTXO010000078">
    <property type="protein sequence ID" value="KAG8457194.1"/>
    <property type="molecule type" value="Genomic_DNA"/>
</dbReference>
<organism evidence="2 3">
    <name type="scientific">Diacronema lutheri</name>
    <name type="common">Unicellular marine alga</name>
    <name type="synonym">Monochrysis lutheri</name>
    <dbReference type="NCBI Taxonomy" id="2081491"/>
    <lineage>
        <taxon>Eukaryota</taxon>
        <taxon>Haptista</taxon>
        <taxon>Haptophyta</taxon>
        <taxon>Pavlovophyceae</taxon>
        <taxon>Pavlovales</taxon>
        <taxon>Pavlovaceae</taxon>
        <taxon>Diacronema</taxon>
    </lineage>
</organism>
<evidence type="ECO:0000313" key="3">
    <source>
        <dbReference type="Proteomes" id="UP000751190"/>
    </source>
</evidence>
<dbReference type="Proteomes" id="UP000751190">
    <property type="component" value="Unassembled WGS sequence"/>
</dbReference>
<feature type="compositionally biased region" description="Gly residues" evidence="1">
    <location>
        <begin position="257"/>
        <end position="271"/>
    </location>
</feature>
<feature type="compositionally biased region" description="Low complexity" evidence="1">
    <location>
        <begin position="495"/>
        <end position="509"/>
    </location>
</feature>
<keyword evidence="3" id="KW-1185">Reference proteome</keyword>
<accession>A0A8J6C130</accession>
<protein>
    <submittedName>
        <fullName evidence="2">Uncharacterized protein</fullName>
    </submittedName>
</protein>
<feature type="compositionally biased region" description="Low complexity" evidence="1">
    <location>
        <begin position="25"/>
        <end position="35"/>
    </location>
</feature>
<feature type="region of interest" description="Disordered" evidence="1">
    <location>
        <begin position="147"/>
        <end position="172"/>
    </location>
</feature>
<comment type="caution">
    <text evidence="2">The sequence shown here is derived from an EMBL/GenBank/DDBJ whole genome shotgun (WGS) entry which is preliminary data.</text>
</comment>
<sequence length="604" mass="58642">MGCGASAPQGTAPPEQATVATKQLASASPAPATPAVHVNPEPAQTPMPTERAPDGGGGSKAGCAPSAGADAEDDAIERMLTTVARAEQQPALRSEVGDAGATGAGRLVGKRAAPVAAGAAGTNRALLAMAAALRASDDDAEGDGDGIAFATAPRASDAGGERGGRGAGDGVGFADQRTGVGAGGARFAVVASPPASAHGGEDAAAEFEFGPPAIALRPASHAGRTRPAPGRGAACVAHENAMGSDRTEHERAKALGARGGGAEVGGGGGDGDGGERQRPMAGGVDGAHADGGAADVGGGRGGGGDGRSGGGAYGGAEGGRTLDERNGGESGANSCESKHGGGNCSGEADHRDEASSAHGLPRRAAEAAIGDAAARSPRRTFYNEGEQVTFYGEGEQVTFDNEGEQVTFYGEGEKVTYVDPTGAAGMGAARLLGSGDVGGNGGNGGRSAQPALPALPALPAQPALPALPAADGDARARADGGSMAAARSLAPPRAEPAATAENAENAENAETADEPDLVLETAADGLAAHALGATGDASAWRDSSAAYGTDGGDDDDPWGGEGDDDDDGDALGFRRTAALSARADDAWRAPATATVTVGGDADMW</sequence>
<feature type="region of interest" description="Disordered" evidence="1">
    <location>
        <begin position="1"/>
        <end position="76"/>
    </location>
</feature>
<evidence type="ECO:0000313" key="2">
    <source>
        <dbReference type="EMBL" id="KAG8457194.1"/>
    </source>
</evidence>